<dbReference type="FunFam" id="1.10.10.10:FF:000001">
    <property type="entry name" value="LysR family transcriptional regulator"/>
    <property type="match status" value="1"/>
</dbReference>
<reference evidence="6" key="1">
    <citation type="submission" date="2022-07" db="EMBL/GenBank/DDBJ databases">
        <title>Parvularcula maris sp. nov., an algicidal bacterium isolated from seawater.</title>
        <authorList>
            <person name="Li F."/>
        </authorList>
    </citation>
    <scope>NUCLEOTIDE SEQUENCE</scope>
    <source>
        <strain evidence="6">BGMRC 0090</strain>
    </source>
</reference>
<dbReference type="GO" id="GO:0003700">
    <property type="term" value="F:DNA-binding transcription factor activity"/>
    <property type="evidence" value="ECO:0007669"/>
    <property type="project" value="InterPro"/>
</dbReference>
<dbReference type="AlphaFoldDB" id="A0A9X2LBI0"/>
<dbReference type="InterPro" id="IPR058163">
    <property type="entry name" value="LysR-type_TF_proteobact-type"/>
</dbReference>
<gene>
    <name evidence="6" type="ORF">NOG11_14730</name>
</gene>
<evidence type="ECO:0000259" key="5">
    <source>
        <dbReference type="PROSITE" id="PS50931"/>
    </source>
</evidence>
<accession>A0A9X2LBI0</accession>
<dbReference type="GO" id="GO:0003677">
    <property type="term" value="F:DNA binding"/>
    <property type="evidence" value="ECO:0007669"/>
    <property type="project" value="UniProtKB-KW"/>
</dbReference>
<name>A0A9X2LBI0_9PROT</name>
<dbReference type="RefSeq" id="WP_256620573.1">
    <property type="nucleotide sequence ID" value="NZ_JANIBC010000026.1"/>
</dbReference>
<dbReference type="Proteomes" id="UP001142610">
    <property type="component" value="Unassembled WGS sequence"/>
</dbReference>
<dbReference type="CDD" id="cd08422">
    <property type="entry name" value="PBP2_CrgA_like"/>
    <property type="match status" value="1"/>
</dbReference>
<dbReference type="SUPFAM" id="SSF53850">
    <property type="entry name" value="Periplasmic binding protein-like II"/>
    <property type="match status" value="1"/>
</dbReference>
<proteinExistence type="inferred from homology"/>
<keyword evidence="4" id="KW-0804">Transcription</keyword>
<evidence type="ECO:0000256" key="3">
    <source>
        <dbReference type="ARBA" id="ARBA00023125"/>
    </source>
</evidence>
<dbReference type="EMBL" id="JANIBC010000026">
    <property type="protein sequence ID" value="MCQ8186635.1"/>
    <property type="molecule type" value="Genomic_DNA"/>
</dbReference>
<protein>
    <submittedName>
        <fullName evidence="6">LysR substrate-binding domain-containing protein</fullName>
    </submittedName>
</protein>
<evidence type="ECO:0000313" key="6">
    <source>
        <dbReference type="EMBL" id="MCQ8186635.1"/>
    </source>
</evidence>
<dbReference type="InterPro" id="IPR036388">
    <property type="entry name" value="WH-like_DNA-bd_sf"/>
</dbReference>
<dbReference type="PANTHER" id="PTHR30537">
    <property type="entry name" value="HTH-TYPE TRANSCRIPTIONAL REGULATOR"/>
    <property type="match status" value="1"/>
</dbReference>
<keyword evidence="3" id="KW-0238">DNA-binding</keyword>
<comment type="similarity">
    <text evidence="1">Belongs to the LysR transcriptional regulatory family.</text>
</comment>
<dbReference type="PANTHER" id="PTHR30537:SF5">
    <property type="entry name" value="HTH-TYPE TRANSCRIPTIONAL ACTIVATOR TTDR-RELATED"/>
    <property type="match status" value="1"/>
</dbReference>
<evidence type="ECO:0000256" key="4">
    <source>
        <dbReference type="ARBA" id="ARBA00023163"/>
    </source>
</evidence>
<feature type="domain" description="HTH lysR-type" evidence="5">
    <location>
        <begin position="2"/>
        <end position="59"/>
    </location>
</feature>
<keyword evidence="7" id="KW-1185">Reference proteome</keyword>
<comment type="caution">
    <text evidence="6">The sequence shown here is derived from an EMBL/GenBank/DDBJ whole genome shotgun (WGS) entry which is preliminary data.</text>
</comment>
<dbReference type="PROSITE" id="PS50931">
    <property type="entry name" value="HTH_LYSR"/>
    <property type="match status" value="1"/>
</dbReference>
<dbReference type="InterPro" id="IPR000847">
    <property type="entry name" value="LysR_HTH_N"/>
</dbReference>
<dbReference type="Gene3D" id="3.40.190.290">
    <property type="match status" value="1"/>
</dbReference>
<dbReference type="Pfam" id="PF03466">
    <property type="entry name" value="LysR_substrate"/>
    <property type="match status" value="1"/>
</dbReference>
<keyword evidence="2" id="KW-0805">Transcription regulation</keyword>
<evidence type="ECO:0000313" key="7">
    <source>
        <dbReference type="Proteomes" id="UP001142610"/>
    </source>
</evidence>
<evidence type="ECO:0000256" key="2">
    <source>
        <dbReference type="ARBA" id="ARBA00023015"/>
    </source>
</evidence>
<organism evidence="6 7">
    <name type="scientific">Parvularcula maris</name>
    <dbReference type="NCBI Taxonomy" id="2965077"/>
    <lineage>
        <taxon>Bacteria</taxon>
        <taxon>Pseudomonadati</taxon>
        <taxon>Pseudomonadota</taxon>
        <taxon>Alphaproteobacteria</taxon>
        <taxon>Parvularculales</taxon>
        <taxon>Parvularculaceae</taxon>
        <taxon>Parvularcula</taxon>
    </lineage>
</organism>
<sequence length="296" mass="31829">MMDTGRIEAFVAVAEAGSFAGAARAAGVAPSSVTRAVAALEADLGVRLLNRTTRRVTLTEAGESYLARVTPALEELTAADDAARSVSQHPAGLLRVAASVTYGQIVLMPRLAEFHATYPDIRVELSLADSKADLVAERIDVAIRHGAMADSSHIVRRLHWVRYVLVAAPSFLSRTMIEEPEVISEHALAFSFAPFRASWTFDKDGEAQTVDLTPRFVSNNALALRSAALDGLGVALLADWTVQADLAAGRLVPVLSDWSVRATGAATDPGVWLVTLSRAFVPQKVDAFARWLRDQR</sequence>
<dbReference type="SUPFAM" id="SSF46785">
    <property type="entry name" value="Winged helix' DNA-binding domain"/>
    <property type="match status" value="1"/>
</dbReference>
<dbReference type="InterPro" id="IPR005119">
    <property type="entry name" value="LysR_subst-bd"/>
</dbReference>
<dbReference type="Pfam" id="PF00126">
    <property type="entry name" value="HTH_1"/>
    <property type="match status" value="1"/>
</dbReference>
<dbReference type="InterPro" id="IPR036390">
    <property type="entry name" value="WH_DNA-bd_sf"/>
</dbReference>
<evidence type="ECO:0000256" key="1">
    <source>
        <dbReference type="ARBA" id="ARBA00009437"/>
    </source>
</evidence>
<dbReference type="Gene3D" id="1.10.10.10">
    <property type="entry name" value="Winged helix-like DNA-binding domain superfamily/Winged helix DNA-binding domain"/>
    <property type="match status" value="1"/>
</dbReference>